<dbReference type="EMBL" id="MCSI01000141">
    <property type="protein sequence ID" value="PME60869.1"/>
    <property type="molecule type" value="Genomic_DNA"/>
</dbReference>
<sequence>MSKYVDVDKAKTVRKIILQGKVDTQAVITGKQAAERFKSWNKIGYSPYEVAKVANGELEITDNVFEALIIDAKAYAQLETK</sequence>
<dbReference type="RefSeq" id="WP_017106701.1">
    <property type="nucleotide sequence ID" value="NZ_MAKA01000289.1"/>
</dbReference>
<name>A0A1B9PWX4_9VIBR</name>
<dbReference type="Proteomes" id="UP000235778">
    <property type="component" value="Unassembled WGS sequence"/>
</dbReference>
<comment type="caution">
    <text evidence="1">The sequence shown here is derived from an EMBL/GenBank/DDBJ whole genome shotgun (WGS) entry which is preliminary data.</text>
</comment>
<evidence type="ECO:0000313" key="2">
    <source>
        <dbReference type="Proteomes" id="UP000235778"/>
    </source>
</evidence>
<accession>A0A1B9PWX4</accession>
<gene>
    <name evidence="1" type="ORF">BCV30_12570</name>
</gene>
<proteinExistence type="predicted"/>
<protein>
    <submittedName>
        <fullName evidence="1">Uncharacterized protein</fullName>
    </submittedName>
</protein>
<reference evidence="2" key="1">
    <citation type="submission" date="2016-07" db="EMBL/GenBank/DDBJ databases">
        <title>Nontailed viruses are major unrecognized killers of bacteria in the ocean.</title>
        <authorList>
            <person name="Kauffman K."/>
            <person name="Hussain F."/>
            <person name="Yang J."/>
            <person name="Arevalo P."/>
            <person name="Brown J."/>
            <person name="Cutler M."/>
            <person name="Kelly L."/>
            <person name="Polz M.F."/>
        </authorList>
    </citation>
    <scope>NUCLEOTIDE SEQUENCE [LARGE SCALE GENOMIC DNA]</scope>
    <source>
        <strain evidence="2">10N.286.55.C1</strain>
    </source>
</reference>
<organism evidence="1 2">
    <name type="scientific">Vibrio lentus</name>
    <dbReference type="NCBI Taxonomy" id="136468"/>
    <lineage>
        <taxon>Bacteria</taxon>
        <taxon>Pseudomonadati</taxon>
        <taxon>Pseudomonadota</taxon>
        <taxon>Gammaproteobacteria</taxon>
        <taxon>Vibrionales</taxon>
        <taxon>Vibrionaceae</taxon>
        <taxon>Vibrio</taxon>
    </lineage>
</organism>
<dbReference type="AlphaFoldDB" id="A0A1B9PWX4"/>
<evidence type="ECO:0000313" key="1">
    <source>
        <dbReference type="EMBL" id="PME60869.1"/>
    </source>
</evidence>